<gene>
    <name evidence="1" type="ORF">MBJ925_LOCUS14723</name>
</gene>
<name>A0A816QBZ3_9BILA</name>
<evidence type="ECO:0000313" key="2">
    <source>
        <dbReference type="Proteomes" id="UP000663824"/>
    </source>
</evidence>
<dbReference type="AlphaFoldDB" id="A0A816QBZ3"/>
<dbReference type="Proteomes" id="UP000663824">
    <property type="component" value="Unassembled WGS sequence"/>
</dbReference>
<dbReference type="EMBL" id="CAJNRE010006898">
    <property type="protein sequence ID" value="CAF2059971.1"/>
    <property type="molecule type" value="Genomic_DNA"/>
</dbReference>
<organism evidence="1 2">
    <name type="scientific">Rotaria magnacalcarata</name>
    <dbReference type="NCBI Taxonomy" id="392030"/>
    <lineage>
        <taxon>Eukaryota</taxon>
        <taxon>Metazoa</taxon>
        <taxon>Spiralia</taxon>
        <taxon>Gnathifera</taxon>
        <taxon>Rotifera</taxon>
        <taxon>Eurotatoria</taxon>
        <taxon>Bdelloidea</taxon>
        <taxon>Philodinida</taxon>
        <taxon>Philodinidae</taxon>
        <taxon>Rotaria</taxon>
    </lineage>
</organism>
<evidence type="ECO:0008006" key="3">
    <source>
        <dbReference type="Google" id="ProtNLM"/>
    </source>
</evidence>
<sequence length="150" mass="17924">MYTDYNDSVKAIDIGELYEHSLSIRYCYPHILELKSEKSIMNQDEQNKLIEQLPVEMWISIFKHLDKQDIQLMKIVWEAEDYDRNTHEVCEVEMEKLLADVFYNQNCYASLYGVEQKDRIKRQPTTDLDHSVDRTDMTNRHQAQFIGQDL</sequence>
<proteinExistence type="predicted"/>
<reference evidence="1" key="1">
    <citation type="submission" date="2021-02" db="EMBL/GenBank/DDBJ databases">
        <authorList>
            <person name="Nowell W R."/>
        </authorList>
    </citation>
    <scope>NUCLEOTIDE SEQUENCE</scope>
</reference>
<accession>A0A816QBZ3</accession>
<comment type="caution">
    <text evidence="1">The sequence shown here is derived from an EMBL/GenBank/DDBJ whole genome shotgun (WGS) entry which is preliminary data.</text>
</comment>
<protein>
    <recommendedName>
        <fullName evidence="3">F-box domain-containing protein</fullName>
    </recommendedName>
</protein>
<evidence type="ECO:0000313" key="1">
    <source>
        <dbReference type="EMBL" id="CAF2059971.1"/>
    </source>
</evidence>